<dbReference type="SUPFAM" id="SSF52266">
    <property type="entry name" value="SGNH hydrolase"/>
    <property type="match status" value="1"/>
</dbReference>
<dbReference type="OrthoDB" id="158267at2"/>
<protein>
    <submittedName>
        <fullName evidence="2">Lysophospholipase L1</fullName>
    </submittedName>
</protein>
<organism evidence="2 3">
    <name type="scientific">Pseudoxanthomonas indica</name>
    <dbReference type="NCBI Taxonomy" id="428993"/>
    <lineage>
        <taxon>Bacteria</taxon>
        <taxon>Pseudomonadati</taxon>
        <taxon>Pseudomonadota</taxon>
        <taxon>Gammaproteobacteria</taxon>
        <taxon>Lysobacterales</taxon>
        <taxon>Lysobacteraceae</taxon>
        <taxon>Pseudoxanthomonas</taxon>
    </lineage>
</organism>
<dbReference type="Gene3D" id="3.40.50.1110">
    <property type="entry name" value="SGNH hydrolase"/>
    <property type="match status" value="1"/>
</dbReference>
<evidence type="ECO:0000313" key="2">
    <source>
        <dbReference type="EMBL" id="SKC67969.1"/>
    </source>
</evidence>
<accession>A0A1T5KX51</accession>
<evidence type="ECO:0000313" key="3">
    <source>
        <dbReference type="Proteomes" id="UP000190341"/>
    </source>
</evidence>
<evidence type="ECO:0000259" key="1">
    <source>
        <dbReference type="Pfam" id="PF13472"/>
    </source>
</evidence>
<dbReference type="GO" id="GO:0016788">
    <property type="term" value="F:hydrolase activity, acting on ester bonds"/>
    <property type="evidence" value="ECO:0007669"/>
    <property type="project" value="UniProtKB-ARBA"/>
</dbReference>
<gene>
    <name evidence="2" type="ORF">SAMN06296058_2119</name>
</gene>
<dbReference type="Pfam" id="PF13472">
    <property type="entry name" value="Lipase_GDSL_2"/>
    <property type="match status" value="1"/>
</dbReference>
<dbReference type="InterPro" id="IPR036514">
    <property type="entry name" value="SGNH_hydro_sf"/>
</dbReference>
<keyword evidence="3" id="KW-1185">Reference proteome</keyword>
<dbReference type="RefSeq" id="WP_079724521.1">
    <property type="nucleotide sequence ID" value="NZ_BMCL01000002.1"/>
</dbReference>
<name>A0A1T5KX51_9GAMM</name>
<proteinExistence type="predicted"/>
<dbReference type="EMBL" id="FUZV01000001">
    <property type="protein sequence ID" value="SKC67969.1"/>
    <property type="molecule type" value="Genomic_DNA"/>
</dbReference>
<dbReference type="Proteomes" id="UP000190341">
    <property type="component" value="Unassembled WGS sequence"/>
</dbReference>
<feature type="domain" description="SGNH hydrolase-type esterase" evidence="1">
    <location>
        <begin position="19"/>
        <end position="197"/>
    </location>
</feature>
<dbReference type="InterPro" id="IPR013830">
    <property type="entry name" value="SGNH_hydro"/>
</dbReference>
<dbReference type="STRING" id="428993.SAMN06296058_2119"/>
<sequence length="215" mass="23235">MSQQPPSHTDLLPELRYLALGDSYTIGEAVAEEGRWPMQLARLLRSEGIALADPRIIATTGWTTDELDAAIQAQEPLGDHDFVSLLIGVNNQYRGRSVEEYQAQFSALLWRAIGFAGNRPDRVLVLSIPDWGVTPFAAAEQRDASLIASELDAYNAAAWQACAARGVGFVDITGLSRGNPAASWLADDGLHPSALQYTAWAHAALPLARRLLATA</sequence>
<reference evidence="2 3" key="1">
    <citation type="submission" date="2017-02" db="EMBL/GenBank/DDBJ databases">
        <authorList>
            <person name="Peterson S.W."/>
        </authorList>
    </citation>
    <scope>NUCLEOTIDE SEQUENCE [LARGE SCALE GENOMIC DNA]</scope>
    <source>
        <strain evidence="2 3">P15</strain>
    </source>
</reference>
<dbReference type="AlphaFoldDB" id="A0A1T5KX51"/>